<dbReference type="GO" id="GO:0005886">
    <property type="term" value="C:plasma membrane"/>
    <property type="evidence" value="ECO:0007669"/>
    <property type="project" value="TreeGrafter"/>
</dbReference>
<evidence type="ECO:0000256" key="7">
    <source>
        <dbReference type="SAM" id="SignalP"/>
    </source>
</evidence>
<accession>A0A2J6Q373</accession>
<evidence type="ECO:0000259" key="8">
    <source>
        <dbReference type="PROSITE" id="PS51212"/>
    </source>
</evidence>
<keyword evidence="5" id="KW-0472">Membrane</keyword>
<gene>
    <name evidence="9" type="ORF">NA56DRAFT_173588</name>
</gene>
<sequence length="918" mass="91138">MPTSSLFLRSGPMATFAVLSLMASGAAAQYTLSADYNSGGNFFDNFDFAVGSPSDGYITYQSQVDATNRGLIYTADGVNYIAVDPFAPDQAPKGVKITSKDEYTHGLFVANILNMPGGYCGVEGIFSTQGTGEIDIITGEGEATLGTYDVETPGTCSSATSFTDSNPYSFGDPFNQNGGGIYATAWDSTSIKIWFWSADETAPSDIFSASPDPTGWGPPVADFEGCSDDTNFKNNRIVFDTNFCNAAANAAFAADSTCSSAATTCQQFITQFPSAYDQSYWAIQSLMVYEYTGDSAASVETAAASSSTSVAASSSTSVAASSSTSAAASSSTSVAASSSTSGAASSSTSVTASSSTSVAASSSTSVAAASSTSVSLPTGTPAIVPVVGPYTYIGCVNDIGTRLLNADHTASNDMTIENCAAYCSGYQYFGLEYTRECYCGDSFASPDGTDTVNPDSACSDTCIGNPTEFCGGSMLLSLYELTADLSGASSSAATSSTVVPATASSTIVPAAASSTIVPAASSSTVVPAAASSTVVPAAASSTIIPKDPAAASSTVVPAAASSTVIPAAASSTVVPTAASSTIVPAAASSTVVTAASSTIVPASASSTVVPDAAASTVVNAAASSTSVAAASSSTPDATASSSAAASSYAAASGSAVPTAAMTSVVAPYGTGNSSVPTMTTGGSYPSLVLSTVYATTVYTITSCAATVTDCPARIGSVTTDIISLYTTWCPGNPTITPTPTPYSQKGVEAYTTVIVTQYVDYCPGNGQLTTITYSQTQVLTASPTYEAAIPMYTTTKTYTNSAGSTVCATLTIPSGAPVPTPETPSYPAQTGSPAPVVTAGTTTFTVVPVQSAPVYPAAPVYSAGGSNATANAGVYSAASGTAAASSSKSTYLASSGAGAKEFSFGAAVLALGAAFAVL</sequence>
<organism evidence="9 10">
    <name type="scientific">Hyaloscypha hepaticicola</name>
    <dbReference type="NCBI Taxonomy" id="2082293"/>
    <lineage>
        <taxon>Eukaryota</taxon>
        <taxon>Fungi</taxon>
        <taxon>Dikarya</taxon>
        <taxon>Ascomycota</taxon>
        <taxon>Pezizomycotina</taxon>
        <taxon>Leotiomycetes</taxon>
        <taxon>Helotiales</taxon>
        <taxon>Hyaloscyphaceae</taxon>
        <taxon>Hyaloscypha</taxon>
    </lineage>
</organism>
<keyword evidence="6" id="KW-0325">Glycoprotein</keyword>
<dbReference type="SMART" id="SM00321">
    <property type="entry name" value="WSC"/>
    <property type="match status" value="1"/>
</dbReference>
<comment type="subcellular location">
    <subcellularLocation>
        <location evidence="1">Membrane</location>
        <topology evidence="1">Single-pass membrane protein</topology>
    </subcellularLocation>
</comment>
<dbReference type="SUPFAM" id="SSF49899">
    <property type="entry name" value="Concanavalin A-like lectins/glucanases"/>
    <property type="match status" value="1"/>
</dbReference>
<evidence type="ECO:0000256" key="6">
    <source>
        <dbReference type="ARBA" id="ARBA00023180"/>
    </source>
</evidence>
<keyword evidence="3 7" id="KW-0732">Signal</keyword>
<keyword evidence="4" id="KW-1133">Transmembrane helix</keyword>
<dbReference type="InterPro" id="IPR002889">
    <property type="entry name" value="WSC_carb-bd"/>
</dbReference>
<evidence type="ECO:0000313" key="10">
    <source>
        <dbReference type="Proteomes" id="UP000235672"/>
    </source>
</evidence>
<dbReference type="AlphaFoldDB" id="A0A2J6Q373"/>
<feature type="chain" id="PRO_5014471197" evidence="7">
    <location>
        <begin position="29"/>
        <end position="918"/>
    </location>
</feature>
<evidence type="ECO:0000313" key="9">
    <source>
        <dbReference type="EMBL" id="PMD20725.1"/>
    </source>
</evidence>
<dbReference type="Pfam" id="PF01822">
    <property type="entry name" value="WSC"/>
    <property type="match status" value="1"/>
</dbReference>
<protein>
    <submittedName>
        <fullName evidence="9">Glycoside hydrolase family 16 protein</fullName>
    </submittedName>
</protein>
<evidence type="ECO:0000256" key="3">
    <source>
        <dbReference type="ARBA" id="ARBA00022729"/>
    </source>
</evidence>
<evidence type="ECO:0000256" key="2">
    <source>
        <dbReference type="ARBA" id="ARBA00022692"/>
    </source>
</evidence>
<evidence type="ECO:0000256" key="5">
    <source>
        <dbReference type="ARBA" id="ARBA00023136"/>
    </source>
</evidence>
<evidence type="ECO:0000256" key="1">
    <source>
        <dbReference type="ARBA" id="ARBA00004167"/>
    </source>
</evidence>
<dbReference type="PROSITE" id="PS51212">
    <property type="entry name" value="WSC"/>
    <property type="match status" value="1"/>
</dbReference>
<dbReference type="InterPro" id="IPR051836">
    <property type="entry name" value="Kremen_rcpt"/>
</dbReference>
<dbReference type="PANTHER" id="PTHR24269">
    <property type="entry name" value="KREMEN PROTEIN"/>
    <property type="match status" value="1"/>
</dbReference>
<dbReference type="Pfam" id="PF26113">
    <property type="entry name" value="GH16_XgeA"/>
    <property type="match status" value="1"/>
</dbReference>
<dbReference type="STRING" id="1745343.A0A2J6Q373"/>
<keyword evidence="9" id="KW-0378">Hydrolase</keyword>
<name>A0A2J6Q373_9HELO</name>
<dbReference type="GO" id="GO:0016787">
    <property type="term" value="F:hydrolase activity"/>
    <property type="evidence" value="ECO:0007669"/>
    <property type="project" value="UniProtKB-KW"/>
</dbReference>
<dbReference type="PANTHER" id="PTHR24269:SF16">
    <property type="entry name" value="PROTEIN SLG1"/>
    <property type="match status" value="1"/>
</dbReference>
<dbReference type="Proteomes" id="UP000235672">
    <property type="component" value="Unassembled WGS sequence"/>
</dbReference>
<feature type="domain" description="WSC" evidence="8">
    <location>
        <begin position="389"/>
        <end position="482"/>
    </location>
</feature>
<evidence type="ECO:0000256" key="4">
    <source>
        <dbReference type="ARBA" id="ARBA00022989"/>
    </source>
</evidence>
<proteinExistence type="predicted"/>
<dbReference type="Gene3D" id="2.60.120.200">
    <property type="match status" value="1"/>
</dbReference>
<dbReference type="OrthoDB" id="5985073at2759"/>
<dbReference type="InterPro" id="IPR013320">
    <property type="entry name" value="ConA-like_dom_sf"/>
</dbReference>
<dbReference type="EMBL" id="KZ613484">
    <property type="protein sequence ID" value="PMD20725.1"/>
    <property type="molecule type" value="Genomic_DNA"/>
</dbReference>
<feature type="signal peptide" evidence="7">
    <location>
        <begin position="1"/>
        <end position="28"/>
    </location>
</feature>
<reference evidence="9 10" key="1">
    <citation type="submission" date="2016-05" db="EMBL/GenBank/DDBJ databases">
        <title>A degradative enzymes factory behind the ericoid mycorrhizal symbiosis.</title>
        <authorList>
            <consortium name="DOE Joint Genome Institute"/>
            <person name="Martino E."/>
            <person name="Morin E."/>
            <person name="Grelet G."/>
            <person name="Kuo A."/>
            <person name="Kohler A."/>
            <person name="Daghino S."/>
            <person name="Barry K."/>
            <person name="Choi C."/>
            <person name="Cichocki N."/>
            <person name="Clum A."/>
            <person name="Copeland A."/>
            <person name="Hainaut M."/>
            <person name="Haridas S."/>
            <person name="Labutti K."/>
            <person name="Lindquist E."/>
            <person name="Lipzen A."/>
            <person name="Khouja H.-R."/>
            <person name="Murat C."/>
            <person name="Ohm R."/>
            <person name="Olson A."/>
            <person name="Spatafora J."/>
            <person name="Veneault-Fourrey C."/>
            <person name="Henrissat B."/>
            <person name="Grigoriev I."/>
            <person name="Martin F."/>
            <person name="Perotto S."/>
        </authorList>
    </citation>
    <scope>NUCLEOTIDE SEQUENCE [LARGE SCALE GENOMIC DNA]</scope>
    <source>
        <strain evidence="9 10">UAMH 7357</strain>
    </source>
</reference>
<keyword evidence="10" id="KW-1185">Reference proteome</keyword>
<keyword evidence="2" id="KW-0812">Transmembrane</keyword>